<name>A0ABQ5JGW8_9LACO</name>
<comment type="caution">
    <text evidence="5">The sequence shown here is derived from an EMBL/GenBank/DDBJ whole genome shotgun (WGS) entry which is preliminary data.</text>
</comment>
<dbReference type="InterPro" id="IPR051792">
    <property type="entry name" value="GGT_bact"/>
</dbReference>
<organism evidence="5 6">
    <name type="scientific">Ligilactobacillus pabuli</name>
    <dbReference type="NCBI Taxonomy" id="2886039"/>
    <lineage>
        <taxon>Bacteria</taxon>
        <taxon>Bacillati</taxon>
        <taxon>Bacillota</taxon>
        <taxon>Bacilli</taxon>
        <taxon>Lactobacillales</taxon>
        <taxon>Lactobacillaceae</taxon>
        <taxon>Ligilactobacillus</taxon>
    </lineage>
</organism>
<dbReference type="PANTHER" id="PTHR43199">
    <property type="entry name" value="GLUTATHIONE HYDROLASE"/>
    <property type="match status" value="1"/>
</dbReference>
<proteinExistence type="inferred from homology"/>
<evidence type="ECO:0000256" key="2">
    <source>
        <dbReference type="ARBA" id="ARBA00022679"/>
    </source>
</evidence>
<protein>
    <submittedName>
        <fullName evidence="5">Gamma-glutamyltranspeptidase</fullName>
    </submittedName>
</protein>
<dbReference type="InterPro" id="IPR029055">
    <property type="entry name" value="Ntn_hydrolases_N"/>
</dbReference>
<dbReference type="InterPro" id="IPR043137">
    <property type="entry name" value="GGT_ssub_C"/>
</dbReference>
<dbReference type="PRINTS" id="PR01210">
    <property type="entry name" value="GGTRANSPTASE"/>
</dbReference>
<accession>A0ABQ5JGW8</accession>
<comment type="similarity">
    <text evidence="1">Belongs to the gamma-glutamyltransferase family.</text>
</comment>
<dbReference type="EMBL" id="BQXH01000007">
    <property type="protein sequence ID" value="GKS81308.1"/>
    <property type="molecule type" value="Genomic_DNA"/>
</dbReference>
<dbReference type="PANTHER" id="PTHR43199:SF1">
    <property type="entry name" value="GLUTATHIONE HYDROLASE PROENZYME"/>
    <property type="match status" value="1"/>
</dbReference>
<dbReference type="Proteomes" id="UP001055149">
    <property type="component" value="Unassembled WGS sequence"/>
</dbReference>
<dbReference type="RefSeq" id="WP_244055064.1">
    <property type="nucleotide sequence ID" value="NZ_BQXH01000007.1"/>
</dbReference>
<dbReference type="Gene3D" id="1.10.246.230">
    <property type="match status" value="1"/>
</dbReference>
<evidence type="ECO:0000256" key="1">
    <source>
        <dbReference type="ARBA" id="ARBA00009381"/>
    </source>
</evidence>
<evidence type="ECO:0000313" key="6">
    <source>
        <dbReference type="Proteomes" id="UP001055149"/>
    </source>
</evidence>
<sequence>MKYVKMIGSFVLIAVGILLLLLLPGFISSMNSGDHGSHPTTKLTDKLPWKKKKTTTHSQRYAVSTSSTYATKVGEQVLKDGGNAVDAAVAVSYALALTEPYASGLGGGGGMIIYDPKTKEYHGVDYRDSAPQSAEQMVSPTAVPTFVKGMDYLTRHYGTQSMSKMMEPTIKLAQDGFQVSPVFSTYIEVYQYLLADNPDYQNQAGDLLERGETMHPKKMLATLKAVQKKGTQAYYSGKLADEIAAKTTLAKSDLKGARVENAQPVVTKINGNEYATLPAPFSGVTMLQMLKLANESELPNPRTEPDAYLKKYKHLKRLAYADRVKHMSDPKFNQVDSQAMVTDEYVATLRSNNVLRTPAGQQEDDSNNTTHFSIVDKDGMTVSATNTLGNFYGSEIEAGGFYLNAANKLFSPSNEGLNKYEAGKKPRNFTAPTIVQTSRHETIGLGTPGGNMIPEFMFQTLTDHLKYKTDFKTAIERNRLYLTRENQFVFEDNDRRKDYLPFDEVKEVPFTMKRSDEYFGSMQVVERNNQTGKTRAYYDTRRNGAAKSD</sequence>
<evidence type="ECO:0000256" key="4">
    <source>
        <dbReference type="ARBA" id="ARBA00023145"/>
    </source>
</evidence>
<evidence type="ECO:0000313" key="5">
    <source>
        <dbReference type="EMBL" id="GKS81308.1"/>
    </source>
</evidence>
<evidence type="ECO:0000256" key="3">
    <source>
        <dbReference type="ARBA" id="ARBA00022801"/>
    </source>
</evidence>
<dbReference type="Gene3D" id="3.60.20.40">
    <property type="match status" value="1"/>
</dbReference>
<gene>
    <name evidence="5" type="primary">ggt</name>
    <name evidence="5" type="ORF">LPAF129_09940</name>
</gene>
<keyword evidence="3" id="KW-0378">Hydrolase</keyword>
<dbReference type="Pfam" id="PF01019">
    <property type="entry name" value="G_glu_transpept"/>
    <property type="match status" value="1"/>
</dbReference>
<reference evidence="5" key="1">
    <citation type="journal article" date="2022" name="Int. J. Syst. Evol. Microbiol.">
        <title>A novel species of lactic acid bacteria, Ligilactobacillus pabuli sp. nov., isolated from alfalfa silage.</title>
        <authorList>
            <person name="Tohno M."/>
            <person name="Tanizawa Y."/>
            <person name="Sawada H."/>
            <person name="Sakamoto M."/>
            <person name="Ohkuma M."/>
            <person name="Kobayashi H."/>
        </authorList>
    </citation>
    <scope>NUCLEOTIDE SEQUENCE</scope>
    <source>
        <strain evidence="5">AF129</strain>
    </source>
</reference>
<keyword evidence="2" id="KW-0808">Transferase</keyword>
<keyword evidence="4" id="KW-0865">Zymogen</keyword>
<dbReference type="SUPFAM" id="SSF56235">
    <property type="entry name" value="N-terminal nucleophile aminohydrolases (Ntn hydrolases)"/>
    <property type="match status" value="1"/>
</dbReference>
<keyword evidence="6" id="KW-1185">Reference proteome</keyword>